<feature type="domain" description="Cytochrome C Planctomycete-type" evidence="2">
    <location>
        <begin position="1"/>
        <end position="45"/>
    </location>
</feature>
<dbReference type="InterPro" id="IPR011429">
    <property type="entry name" value="Cyt_c_Planctomycete-type"/>
</dbReference>
<gene>
    <name evidence="3" type="ORF">MNBD_BACTEROID03-2564</name>
</gene>
<organism evidence="3">
    <name type="scientific">hydrothermal vent metagenome</name>
    <dbReference type="NCBI Taxonomy" id="652676"/>
    <lineage>
        <taxon>unclassified sequences</taxon>
        <taxon>metagenomes</taxon>
        <taxon>ecological metagenomes</taxon>
    </lineage>
</organism>
<dbReference type="EMBL" id="UOEL01000084">
    <property type="protein sequence ID" value="VAW12248.1"/>
    <property type="molecule type" value="Genomic_DNA"/>
</dbReference>
<accession>A0A3B0T2S8</accession>
<evidence type="ECO:0000256" key="1">
    <source>
        <dbReference type="SAM" id="MobiDB-lite"/>
    </source>
</evidence>
<feature type="compositionally biased region" description="Polar residues" evidence="1">
    <location>
        <begin position="15"/>
        <end position="24"/>
    </location>
</feature>
<evidence type="ECO:0000313" key="3">
    <source>
        <dbReference type="EMBL" id="VAW12248.1"/>
    </source>
</evidence>
<name>A0A3B0T2S8_9ZZZZ</name>
<dbReference type="AlphaFoldDB" id="A0A3B0T2S8"/>
<sequence>MHTKENILKGGENGETISANNAQESELFIRMSLPKEDDGRMPPKDKTQPTAEEVQLARAWADEGHPFDKTIGETGMKKELFCLVLSSKIRY</sequence>
<reference evidence="3" key="1">
    <citation type="submission" date="2018-06" db="EMBL/GenBank/DDBJ databases">
        <authorList>
            <person name="Zhirakovskaya E."/>
        </authorList>
    </citation>
    <scope>NUCLEOTIDE SEQUENCE</scope>
</reference>
<protein>
    <recommendedName>
        <fullName evidence="2">Cytochrome C Planctomycete-type domain-containing protein</fullName>
    </recommendedName>
</protein>
<proteinExistence type="predicted"/>
<evidence type="ECO:0000259" key="2">
    <source>
        <dbReference type="Pfam" id="PF07635"/>
    </source>
</evidence>
<dbReference type="Pfam" id="PF07635">
    <property type="entry name" value="PSCyt1"/>
    <property type="match status" value="1"/>
</dbReference>
<feature type="region of interest" description="Disordered" evidence="1">
    <location>
        <begin position="1"/>
        <end position="25"/>
    </location>
</feature>